<dbReference type="PANTHER" id="PTHR34300:SF2">
    <property type="entry name" value="QUEUOSINE PRECURSOR TRANSPORTER-RELATED"/>
    <property type="match status" value="1"/>
</dbReference>
<accession>A0ABX8SCI2</accession>
<dbReference type="InterPro" id="IPR003744">
    <property type="entry name" value="YhhQ"/>
</dbReference>
<evidence type="ECO:0000256" key="1">
    <source>
        <dbReference type="HAMAP-Rule" id="MF_02088"/>
    </source>
</evidence>
<keyword evidence="1" id="KW-0813">Transport</keyword>
<evidence type="ECO:0000256" key="2">
    <source>
        <dbReference type="SAM" id="MobiDB-lite"/>
    </source>
</evidence>
<evidence type="ECO:0000313" key="3">
    <source>
        <dbReference type="EMBL" id="QXQ15603.1"/>
    </source>
</evidence>
<feature type="transmembrane region" description="Helical" evidence="1">
    <location>
        <begin position="62"/>
        <end position="85"/>
    </location>
</feature>
<keyword evidence="4" id="KW-1185">Reference proteome</keyword>
<dbReference type="HAMAP" id="MF_02088">
    <property type="entry name" value="Q_prec_transport"/>
    <property type="match status" value="1"/>
</dbReference>
<feature type="transmembrane region" description="Helical" evidence="1">
    <location>
        <begin position="205"/>
        <end position="234"/>
    </location>
</feature>
<keyword evidence="1" id="KW-1133">Transmembrane helix</keyword>
<feature type="transmembrane region" description="Helical" evidence="1">
    <location>
        <begin position="240"/>
        <end position="263"/>
    </location>
</feature>
<dbReference type="Pfam" id="PF02592">
    <property type="entry name" value="Vut_1"/>
    <property type="match status" value="1"/>
</dbReference>
<comment type="function">
    <text evidence="1">Involved in the import of queuosine (Q) precursors, required for Q precursor salvage.</text>
</comment>
<gene>
    <name evidence="3" type="ORF">KV203_01355</name>
</gene>
<protein>
    <recommendedName>
        <fullName evidence="1">Probable queuosine precursor transporter</fullName>
        <shortName evidence="1">Q precursor transporter</shortName>
    </recommendedName>
</protein>
<sequence length="298" mass="32389">MPYLLRRHRARKLLLRWKLLGGRLVRAARLARHRSSLPSGPPPPDACDDESVTKTRGGYYPVLTAIFTATLIISNVCATKGVTFLADLHIQLGPVQLLPINTDGAFFLFPLAYIIGDVLSEVYGFRAARRAILVGFGALLLAALSFWITTELPPAPFYPHQDALVTVIGVVPRLVIAGLAAYLVGQLLNSLALVIIKRWTGDRQLWLRLIGSTVVGEFADTLIFCSIAAGVIGITTWADFVNYVIVGFVWKTMVEVFVLPVTYRVIALIKRHEHDVAAAPVSPGAPSAAAATDPTSRL</sequence>
<name>A0ABX8SCI2_9ACTN</name>
<dbReference type="Proteomes" id="UP000887023">
    <property type="component" value="Chromosome"/>
</dbReference>
<feature type="region of interest" description="Disordered" evidence="2">
    <location>
        <begin position="279"/>
        <end position="298"/>
    </location>
</feature>
<keyword evidence="1" id="KW-0472">Membrane</keyword>
<keyword evidence="1" id="KW-1003">Cell membrane</keyword>
<dbReference type="PANTHER" id="PTHR34300">
    <property type="entry name" value="QUEUOSINE PRECURSOR TRANSPORTER-RELATED"/>
    <property type="match status" value="1"/>
</dbReference>
<dbReference type="EMBL" id="CP079105">
    <property type="protein sequence ID" value="QXQ15603.1"/>
    <property type="molecule type" value="Genomic_DNA"/>
</dbReference>
<comment type="subcellular location">
    <subcellularLocation>
        <location evidence="1">Cell membrane</location>
        <topology evidence="1">Multi-pass membrane protein</topology>
    </subcellularLocation>
</comment>
<reference evidence="3" key="1">
    <citation type="submission" date="2021-07" db="EMBL/GenBank/DDBJ databases">
        <title>Candidatus Kaistella beijingensis sp. nov. isolated from a municipal wastewater treatment plant is involved in sludge foaming.</title>
        <authorList>
            <person name="Song Y."/>
            <person name="Liu S.-J."/>
        </authorList>
    </citation>
    <scope>NUCLEOTIDE SEQUENCE</scope>
    <source>
        <strain evidence="3">DSM 43998</strain>
    </source>
</reference>
<feature type="transmembrane region" description="Helical" evidence="1">
    <location>
        <begin position="131"/>
        <end position="148"/>
    </location>
</feature>
<keyword evidence="1" id="KW-0812">Transmembrane</keyword>
<proteinExistence type="inferred from homology"/>
<evidence type="ECO:0000313" key="4">
    <source>
        <dbReference type="Proteomes" id="UP000887023"/>
    </source>
</evidence>
<organism evidence="3 4">
    <name type="scientific">Skermania pinensis</name>
    <dbReference type="NCBI Taxonomy" id="39122"/>
    <lineage>
        <taxon>Bacteria</taxon>
        <taxon>Bacillati</taxon>
        <taxon>Actinomycetota</taxon>
        <taxon>Actinomycetes</taxon>
        <taxon>Mycobacteriales</taxon>
        <taxon>Gordoniaceae</taxon>
        <taxon>Skermania</taxon>
    </lineage>
</organism>
<comment type="similarity">
    <text evidence="1">Belongs to the vitamin uptake transporter (VUT/ECF) (TC 2.A.88) family. Q precursor transporter subfamily.</text>
</comment>
<dbReference type="NCBIfam" id="TIGR00697">
    <property type="entry name" value="queuosine precursor transporter"/>
    <property type="match status" value="1"/>
</dbReference>
<feature type="transmembrane region" description="Helical" evidence="1">
    <location>
        <begin position="105"/>
        <end position="124"/>
    </location>
</feature>